<keyword evidence="1" id="KW-0812">Transmembrane</keyword>
<feature type="transmembrane region" description="Helical" evidence="1">
    <location>
        <begin position="41"/>
        <end position="65"/>
    </location>
</feature>
<evidence type="ECO:0000313" key="3">
    <source>
        <dbReference type="EMBL" id="SDF62372.1"/>
    </source>
</evidence>
<keyword evidence="1" id="KW-0472">Membrane</keyword>
<dbReference type="GO" id="GO:0016020">
    <property type="term" value="C:membrane"/>
    <property type="evidence" value="ECO:0007669"/>
    <property type="project" value="InterPro"/>
</dbReference>
<dbReference type="EMBL" id="FNAN01000011">
    <property type="protein sequence ID" value="SDF62372.1"/>
    <property type="molecule type" value="Genomic_DNA"/>
</dbReference>
<keyword evidence="4" id="KW-1185">Reference proteome</keyword>
<sequence length="347" mass="38897">MIQPTTEAWQPLLERKLPALAHLIVWGVYATMVFYGNFARMAPMVFCVHYGLAFAMHAGSFYLNYHYLVPQTLPQKSLARFLTVNLMAALLMASVAGGLEDLLLPGETFFKRIQQGQLLPLLTKVSNYAVFALLGLAVRLLVDWQKKLRKDKEKENEHLKSELAVLKGQINPHFLFNSLNNLYALSLRQAAETPAVILRISEMMRYLLYETNAELVPLAKEIEMLRMYVAMHEMGGKSEERVQFQTSGEIEGILIQPLLLLPLVENVFKHGSLPMLITVSIKGGLLEIHTENGFRAAGPELSGGVGVANLRRRLALLYPLAHQLSLQDNQHSFVADLSIHLSKSGHD</sequence>
<dbReference type="Proteomes" id="UP000198748">
    <property type="component" value="Unassembled WGS sequence"/>
</dbReference>
<name>A0A1G7MKV3_9BACT</name>
<protein>
    <submittedName>
        <fullName evidence="3">Histidine kinase</fullName>
    </submittedName>
</protein>
<evidence type="ECO:0000256" key="1">
    <source>
        <dbReference type="SAM" id="Phobius"/>
    </source>
</evidence>
<dbReference type="STRING" id="659014.SAMN04487996_111306"/>
<feature type="domain" description="Signal transduction histidine kinase internal region" evidence="2">
    <location>
        <begin position="162"/>
        <end position="234"/>
    </location>
</feature>
<dbReference type="InterPro" id="IPR010559">
    <property type="entry name" value="Sig_transdc_His_kin_internal"/>
</dbReference>
<dbReference type="OrthoDB" id="9792992at2"/>
<feature type="transmembrane region" description="Helical" evidence="1">
    <location>
        <begin position="17"/>
        <end position="35"/>
    </location>
</feature>
<dbReference type="PANTHER" id="PTHR34220:SF7">
    <property type="entry name" value="SENSOR HISTIDINE KINASE YPDA"/>
    <property type="match status" value="1"/>
</dbReference>
<keyword evidence="3" id="KW-0418">Kinase</keyword>
<dbReference type="PANTHER" id="PTHR34220">
    <property type="entry name" value="SENSOR HISTIDINE KINASE YPDA"/>
    <property type="match status" value="1"/>
</dbReference>
<reference evidence="4" key="1">
    <citation type="submission" date="2016-10" db="EMBL/GenBank/DDBJ databases">
        <authorList>
            <person name="Varghese N."/>
            <person name="Submissions S."/>
        </authorList>
    </citation>
    <scope>NUCLEOTIDE SEQUENCE [LARGE SCALE GENOMIC DNA]</scope>
    <source>
        <strain evidence="4">DSM 25329</strain>
    </source>
</reference>
<feature type="transmembrane region" description="Helical" evidence="1">
    <location>
        <begin position="77"/>
        <end position="99"/>
    </location>
</feature>
<evidence type="ECO:0000259" key="2">
    <source>
        <dbReference type="Pfam" id="PF06580"/>
    </source>
</evidence>
<proteinExistence type="predicted"/>
<dbReference type="Pfam" id="PF06580">
    <property type="entry name" value="His_kinase"/>
    <property type="match status" value="1"/>
</dbReference>
<dbReference type="GO" id="GO:0000155">
    <property type="term" value="F:phosphorelay sensor kinase activity"/>
    <property type="evidence" value="ECO:0007669"/>
    <property type="project" value="InterPro"/>
</dbReference>
<accession>A0A1G7MKV3</accession>
<keyword evidence="1" id="KW-1133">Transmembrane helix</keyword>
<gene>
    <name evidence="3" type="ORF">SAMN04487996_111306</name>
</gene>
<dbReference type="RefSeq" id="WP_090153698.1">
    <property type="nucleotide sequence ID" value="NZ_FNAN01000011.1"/>
</dbReference>
<feature type="transmembrane region" description="Helical" evidence="1">
    <location>
        <begin position="125"/>
        <end position="142"/>
    </location>
</feature>
<keyword evidence="3" id="KW-0808">Transferase</keyword>
<evidence type="ECO:0000313" key="4">
    <source>
        <dbReference type="Proteomes" id="UP000198748"/>
    </source>
</evidence>
<dbReference type="InterPro" id="IPR050640">
    <property type="entry name" value="Bact_2-comp_sensor_kinase"/>
</dbReference>
<dbReference type="AlphaFoldDB" id="A0A1G7MKV3"/>
<organism evidence="3 4">
    <name type="scientific">Dyadobacter soli</name>
    <dbReference type="NCBI Taxonomy" id="659014"/>
    <lineage>
        <taxon>Bacteria</taxon>
        <taxon>Pseudomonadati</taxon>
        <taxon>Bacteroidota</taxon>
        <taxon>Cytophagia</taxon>
        <taxon>Cytophagales</taxon>
        <taxon>Spirosomataceae</taxon>
        <taxon>Dyadobacter</taxon>
    </lineage>
</organism>